<comment type="caution">
    <text evidence="2">The sequence shown here is derived from an EMBL/GenBank/DDBJ whole genome shotgun (WGS) entry which is preliminary data.</text>
</comment>
<name>A0ABP9XXP2_9FUNG</name>
<dbReference type="Proteomes" id="UP001476247">
    <property type="component" value="Unassembled WGS sequence"/>
</dbReference>
<feature type="compositionally biased region" description="Basic residues" evidence="1">
    <location>
        <begin position="170"/>
        <end position="180"/>
    </location>
</feature>
<feature type="region of interest" description="Disordered" evidence="1">
    <location>
        <begin position="153"/>
        <end position="180"/>
    </location>
</feature>
<protein>
    <submittedName>
        <fullName evidence="2">Uncharacterized protein</fullName>
    </submittedName>
</protein>
<reference evidence="2 3" key="1">
    <citation type="submission" date="2024-04" db="EMBL/GenBank/DDBJ databases">
        <title>genome sequences of Mucor flavus KT1a and Helicostylum pulchrum KT1b strains isolation_sourced from the surface of a dry-aged beef.</title>
        <authorList>
            <person name="Toyotome T."/>
            <person name="Hosono M."/>
            <person name="Torimaru M."/>
            <person name="Fukuda K."/>
            <person name="Mikami N."/>
        </authorList>
    </citation>
    <scope>NUCLEOTIDE SEQUENCE [LARGE SCALE GENOMIC DNA]</scope>
    <source>
        <strain evidence="2 3">KT1b</strain>
    </source>
</reference>
<organism evidence="2 3">
    <name type="scientific">Helicostylum pulchrum</name>
    <dbReference type="NCBI Taxonomy" id="562976"/>
    <lineage>
        <taxon>Eukaryota</taxon>
        <taxon>Fungi</taxon>
        <taxon>Fungi incertae sedis</taxon>
        <taxon>Mucoromycota</taxon>
        <taxon>Mucoromycotina</taxon>
        <taxon>Mucoromycetes</taxon>
        <taxon>Mucorales</taxon>
        <taxon>Mucorineae</taxon>
        <taxon>Mucoraceae</taxon>
        <taxon>Helicostylum</taxon>
    </lineage>
</organism>
<proteinExistence type="predicted"/>
<accession>A0ABP9XXP2</accession>
<keyword evidence="3" id="KW-1185">Reference proteome</keyword>
<evidence type="ECO:0000313" key="3">
    <source>
        <dbReference type="Proteomes" id="UP001476247"/>
    </source>
</evidence>
<dbReference type="EMBL" id="BAABUJ010000013">
    <property type="protein sequence ID" value="GAA5799530.1"/>
    <property type="molecule type" value="Genomic_DNA"/>
</dbReference>
<evidence type="ECO:0000313" key="2">
    <source>
        <dbReference type="EMBL" id="GAA5799530.1"/>
    </source>
</evidence>
<sequence>MAIYMNEKISITVESDDVREYNRFATLDQNTTSSRITQVPASGRIHTNVIESIWRDLKSNISPRHRNKKDAPGKLLEHLWTVENRNNLIGGMFRMMKEVSFSSDNSNSGQFDPYMFTEAETGETPDEQLIREQREFRSFQLWNDRRHNFDINEEDEDDETNDTTYVEIPRRRRPNNRNLQ</sequence>
<gene>
    <name evidence="2" type="ORF">HPULCUR_004946</name>
</gene>
<evidence type="ECO:0000256" key="1">
    <source>
        <dbReference type="SAM" id="MobiDB-lite"/>
    </source>
</evidence>